<dbReference type="PaxDb" id="4081-Solyc08g060880.1.1"/>
<proteinExistence type="predicted"/>
<reference evidence="2" key="1">
    <citation type="journal article" date="2012" name="Nature">
        <title>The tomato genome sequence provides insights into fleshy fruit evolution.</title>
        <authorList>
            <consortium name="Tomato Genome Consortium"/>
        </authorList>
    </citation>
    <scope>NUCLEOTIDE SEQUENCE [LARGE SCALE GENOMIC DNA]</scope>
    <source>
        <strain evidence="2">cv. Heinz 1706</strain>
    </source>
</reference>
<dbReference type="Gramene" id="Solyc08g060880.1.1">
    <property type="protein sequence ID" value="Solyc08g060880.1.1"/>
    <property type="gene ID" value="Solyc08g060880.1"/>
</dbReference>
<dbReference type="EnsemblPlants" id="Solyc08g060880.1.1">
    <property type="protein sequence ID" value="Solyc08g060880.1.1"/>
    <property type="gene ID" value="Solyc08g060880.1"/>
</dbReference>
<dbReference type="Proteomes" id="UP000004994">
    <property type="component" value="Chromosome 8"/>
</dbReference>
<reference evidence="2" key="2">
    <citation type="submission" date="2015-06" db="UniProtKB">
        <authorList>
            <consortium name="EnsemblPlants"/>
        </authorList>
    </citation>
    <scope>IDENTIFICATION</scope>
    <source>
        <strain evidence="2">cv. Heinz 1706</strain>
    </source>
</reference>
<accession>K4CKN3</accession>
<feature type="region of interest" description="Disordered" evidence="1">
    <location>
        <begin position="120"/>
        <end position="148"/>
    </location>
</feature>
<dbReference type="PhylomeDB" id="K4CKN3"/>
<name>K4CKN3_SOLLC</name>
<protein>
    <submittedName>
        <fullName evidence="2">Uncharacterized protein</fullName>
    </submittedName>
</protein>
<dbReference type="HOGENOM" id="CLU_132921_0_0_1"/>
<evidence type="ECO:0000256" key="1">
    <source>
        <dbReference type="SAM" id="MobiDB-lite"/>
    </source>
</evidence>
<evidence type="ECO:0000313" key="2">
    <source>
        <dbReference type="EnsemblPlants" id="Solyc08g060880.1.1"/>
    </source>
</evidence>
<sequence length="148" mass="16672">MANEGLTTNNMPQGTWKRGESHQKKFCPSDEIPNLYRRLGKRKSTPTVLPGEGGFYRSRSKRNFDHRRSTFDKSQQAIVLQKPALTPDPFLIEANCFIHVVEQMGINEDMNVGLAIKDDISIPSSGRSSSTATKDLMSEKDIEDQEVE</sequence>
<organism evidence="2">
    <name type="scientific">Solanum lycopersicum</name>
    <name type="common">Tomato</name>
    <name type="synonym">Lycopersicon esculentum</name>
    <dbReference type="NCBI Taxonomy" id="4081"/>
    <lineage>
        <taxon>Eukaryota</taxon>
        <taxon>Viridiplantae</taxon>
        <taxon>Streptophyta</taxon>
        <taxon>Embryophyta</taxon>
        <taxon>Tracheophyta</taxon>
        <taxon>Spermatophyta</taxon>
        <taxon>Magnoliopsida</taxon>
        <taxon>eudicotyledons</taxon>
        <taxon>Gunneridae</taxon>
        <taxon>Pentapetalae</taxon>
        <taxon>asterids</taxon>
        <taxon>lamiids</taxon>
        <taxon>Solanales</taxon>
        <taxon>Solanaceae</taxon>
        <taxon>Solanoideae</taxon>
        <taxon>Solaneae</taxon>
        <taxon>Solanum</taxon>
        <taxon>Solanum subgen. Lycopersicon</taxon>
    </lineage>
</organism>
<feature type="compositionally biased region" description="Polar residues" evidence="1">
    <location>
        <begin position="1"/>
        <end position="13"/>
    </location>
</feature>
<keyword evidence="3" id="KW-1185">Reference proteome</keyword>
<feature type="region of interest" description="Disordered" evidence="1">
    <location>
        <begin position="1"/>
        <end position="27"/>
    </location>
</feature>
<evidence type="ECO:0000313" key="3">
    <source>
        <dbReference type="Proteomes" id="UP000004994"/>
    </source>
</evidence>
<dbReference type="InParanoid" id="K4CKN3"/>
<feature type="compositionally biased region" description="Low complexity" evidence="1">
    <location>
        <begin position="121"/>
        <end position="130"/>
    </location>
</feature>
<dbReference type="AlphaFoldDB" id="K4CKN3"/>